<dbReference type="EMBL" id="MKQR01000016">
    <property type="protein sequence ID" value="OLR92763.1"/>
    <property type="molecule type" value="Genomic_DNA"/>
</dbReference>
<dbReference type="GO" id="GO:0003824">
    <property type="term" value="F:catalytic activity"/>
    <property type="evidence" value="ECO:0007669"/>
    <property type="project" value="InterPro"/>
</dbReference>
<proteinExistence type="predicted"/>
<name>A0A1Q9LL87_9PSEU</name>
<feature type="domain" description="MOSC" evidence="1">
    <location>
        <begin position="36"/>
        <end position="176"/>
    </location>
</feature>
<dbReference type="Gene3D" id="2.40.33.20">
    <property type="entry name" value="PK beta-barrel domain-like"/>
    <property type="match status" value="1"/>
</dbReference>
<evidence type="ECO:0000259" key="1">
    <source>
        <dbReference type="PROSITE" id="PS51340"/>
    </source>
</evidence>
<dbReference type="STRING" id="1193682.BJP25_21615"/>
<dbReference type="GO" id="GO:0030151">
    <property type="term" value="F:molybdenum ion binding"/>
    <property type="evidence" value="ECO:0007669"/>
    <property type="project" value="InterPro"/>
</dbReference>
<accession>A0A1Q9LL87</accession>
<evidence type="ECO:0000313" key="3">
    <source>
        <dbReference type="Proteomes" id="UP000186040"/>
    </source>
</evidence>
<dbReference type="InterPro" id="IPR011037">
    <property type="entry name" value="Pyrv_Knase-like_insert_dom_sf"/>
</dbReference>
<organism evidence="2 3">
    <name type="scientific">Actinokineospora bangkokensis</name>
    <dbReference type="NCBI Taxonomy" id="1193682"/>
    <lineage>
        <taxon>Bacteria</taxon>
        <taxon>Bacillati</taxon>
        <taxon>Actinomycetota</taxon>
        <taxon>Actinomycetes</taxon>
        <taxon>Pseudonocardiales</taxon>
        <taxon>Pseudonocardiaceae</taxon>
        <taxon>Actinokineospora</taxon>
    </lineage>
</organism>
<reference evidence="2 3" key="1">
    <citation type="submission" date="2016-10" db="EMBL/GenBank/DDBJ databases">
        <title>The Draft Genome Sequence of Actinokineospora bangkokensis 44EHWT reveals the biosynthetic pathway of antifungal compounds Thailandins with unusual extender unit butylmalonyl-CoA.</title>
        <authorList>
            <person name="Greule A."/>
            <person name="Intra B."/>
            <person name="Flemming S."/>
            <person name="Rommel M.G."/>
            <person name="Panbangred W."/>
            <person name="Bechthold A."/>
        </authorList>
    </citation>
    <scope>NUCLEOTIDE SEQUENCE [LARGE SCALE GENOMIC DNA]</scope>
    <source>
        <strain evidence="2 3">44EHW</strain>
    </source>
</reference>
<dbReference type="Pfam" id="PF03473">
    <property type="entry name" value="MOSC"/>
    <property type="match status" value="1"/>
</dbReference>
<sequence>MAGRLTPTPVVLEAILVSPVHAYEGRPTDPPGPPPTPLDQVEVHADLGLLGDRYYNHPAHRTAAVTLLSLDALDEVARALATPLDPFRTRRNLLLRGFPVDTLAATRTTPGALFTLDTGTGPLRFRAHRPASPCRWMDTQLADGAFRALRGRAGVRCTPLDSGTLSTGPATLEVLT</sequence>
<keyword evidence="3" id="KW-1185">Reference proteome</keyword>
<gene>
    <name evidence="2" type="ORF">BJP25_21615</name>
</gene>
<comment type="caution">
    <text evidence="2">The sequence shown here is derived from an EMBL/GenBank/DDBJ whole genome shotgun (WGS) entry which is preliminary data.</text>
</comment>
<dbReference type="AlphaFoldDB" id="A0A1Q9LL87"/>
<dbReference type="InterPro" id="IPR005302">
    <property type="entry name" value="MoCF_Sase_C"/>
</dbReference>
<evidence type="ECO:0000313" key="2">
    <source>
        <dbReference type="EMBL" id="OLR92763.1"/>
    </source>
</evidence>
<dbReference type="Proteomes" id="UP000186040">
    <property type="component" value="Unassembled WGS sequence"/>
</dbReference>
<dbReference type="OrthoDB" id="192945at2"/>
<dbReference type="GO" id="GO:0030170">
    <property type="term" value="F:pyridoxal phosphate binding"/>
    <property type="evidence" value="ECO:0007669"/>
    <property type="project" value="InterPro"/>
</dbReference>
<dbReference type="PROSITE" id="PS51340">
    <property type="entry name" value="MOSC"/>
    <property type="match status" value="1"/>
</dbReference>
<dbReference type="SUPFAM" id="SSF50800">
    <property type="entry name" value="PK beta-barrel domain-like"/>
    <property type="match status" value="1"/>
</dbReference>
<protein>
    <submittedName>
        <fullName evidence="2">Molybdenum cofactor biosysynthesis protein</fullName>
    </submittedName>
</protein>